<evidence type="ECO:0000313" key="2">
    <source>
        <dbReference type="Proteomes" id="UP000195981"/>
    </source>
</evidence>
<dbReference type="PANTHER" id="PTHR37163:SF1">
    <property type="entry name" value="DUF501 DOMAIN-CONTAINING PROTEIN"/>
    <property type="match status" value="1"/>
</dbReference>
<organism evidence="1 2">
    <name type="scientific">Brachybacterium nesterenkovii</name>
    <dbReference type="NCBI Taxonomy" id="47847"/>
    <lineage>
        <taxon>Bacteria</taxon>
        <taxon>Bacillati</taxon>
        <taxon>Actinomycetota</taxon>
        <taxon>Actinomycetes</taxon>
        <taxon>Micrococcales</taxon>
        <taxon>Dermabacteraceae</taxon>
        <taxon>Brachybacterium</taxon>
    </lineage>
</organism>
<dbReference type="Pfam" id="PF04417">
    <property type="entry name" value="DUF501"/>
    <property type="match status" value="1"/>
</dbReference>
<proteinExistence type="predicted"/>
<protein>
    <submittedName>
        <fullName evidence="1">Possible toxin to DivIC</fullName>
    </submittedName>
</protein>
<dbReference type="RefSeq" id="WP_087105119.1">
    <property type="nucleotide sequence ID" value="NZ_FWFG01000109.1"/>
</dbReference>
<name>A0A1X6X857_9MICO</name>
<reference evidence="1 2" key="1">
    <citation type="submission" date="2017-02" db="EMBL/GenBank/DDBJ databases">
        <authorList>
            <person name="Peterson S.W."/>
        </authorList>
    </citation>
    <scope>NUCLEOTIDE SEQUENCE [LARGE SCALE GENOMIC DNA]</scope>
    <source>
        <strain evidence="1 2">CIP104813</strain>
    </source>
</reference>
<dbReference type="EMBL" id="FWFG01000109">
    <property type="protein sequence ID" value="SLM95388.1"/>
    <property type="molecule type" value="Genomic_DNA"/>
</dbReference>
<evidence type="ECO:0000313" key="1">
    <source>
        <dbReference type="EMBL" id="SLM95388.1"/>
    </source>
</evidence>
<keyword evidence="2" id="KW-1185">Reference proteome</keyword>
<dbReference type="AlphaFoldDB" id="A0A1X6X857"/>
<accession>A0A1X6X857</accession>
<dbReference type="PANTHER" id="PTHR37163">
    <property type="entry name" value="CONSERVED PROTEIN"/>
    <property type="match status" value="1"/>
</dbReference>
<dbReference type="Proteomes" id="UP000195981">
    <property type="component" value="Unassembled WGS sequence"/>
</dbReference>
<dbReference type="InterPro" id="IPR007511">
    <property type="entry name" value="DUF501"/>
</dbReference>
<sequence>MNALPPLPYESPATAQDLEAMRGQLGRDMRGVVSIARRCACGAPAVVRTAPRLEDGTPFPTSLYLTLPSMVAAASRLEARGDLAAWTARLAEDEELAAAYAAAHRLYIARRDEIGRAEEVADVSAGGMPTRVKCLHAIIGQSLAEGQGANPVGDAVLAELAETASIDVCRCETGAAAGEEA</sequence>
<gene>
    <name evidence="1" type="ORF">FM110_12725</name>
</gene>